<evidence type="ECO:0008006" key="4">
    <source>
        <dbReference type="Google" id="ProtNLM"/>
    </source>
</evidence>
<proteinExistence type="predicted"/>
<dbReference type="Proteomes" id="UP000607435">
    <property type="component" value="Unassembled WGS sequence"/>
</dbReference>
<feature type="chain" id="PRO_5046383012" description="GLPGLI family protein" evidence="1">
    <location>
        <begin position="21"/>
        <end position="231"/>
    </location>
</feature>
<organism evidence="2 3">
    <name type="scientific">Winogradskyella echinorum</name>
    <dbReference type="NCBI Taxonomy" id="538189"/>
    <lineage>
        <taxon>Bacteria</taxon>
        <taxon>Pseudomonadati</taxon>
        <taxon>Bacteroidota</taxon>
        <taxon>Flavobacteriia</taxon>
        <taxon>Flavobacteriales</taxon>
        <taxon>Flavobacteriaceae</taxon>
        <taxon>Winogradskyella</taxon>
    </lineage>
</organism>
<protein>
    <recommendedName>
        <fullName evidence="4">GLPGLI family protein</fullName>
    </recommendedName>
</protein>
<feature type="signal peptide" evidence="1">
    <location>
        <begin position="1"/>
        <end position="20"/>
    </location>
</feature>
<dbReference type="RefSeq" id="WP_186845709.1">
    <property type="nucleotide sequence ID" value="NZ_JACOME010000002.1"/>
</dbReference>
<evidence type="ECO:0000313" key="3">
    <source>
        <dbReference type="Proteomes" id="UP000607435"/>
    </source>
</evidence>
<accession>A0ABR6Y1H4</accession>
<evidence type="ECO:0000313" key="2">
    <source>
        <dbReference type="EMBL" id="MBC3846597.1"/>
    </source>
</evidence>
<keyword evidence="3" id="KW-1185">Reference proteome</keyword>
<sequence>MRINKNILLVVLVFSFSSFTTEKNFKDYYYQIANKVEIKIYKYIDKNNPSRHEYWKVTTNPNLNKIITESYTTDFRLYNYFEEELKSDGAELIRYEDFEKDSKEEIINIVGKVIDKDVFKWKDTNSYKYSVKYNNPNYGNAHFTKERIKNSFENIYVRGKEYSTLMFKDKYIIKLLDANQQYEYYQFTYYAKGVGMVEYQRYLPDGTVVELELAEFILEDDFNKLIKNSNK</sequence>
<comment type="caution">
    <text evidence="2">The sequence shown here is derived from an EMBL/GenBank/DDBJ whole genome shotgun (WGS) entry which is preliminary data.</text>
</comment>
<evidence type="ECO:0000256" key="1">
    <source>
        <dbReference type="SAM" id="SignalP"/>
    </source>
</evidence>
<dbReference type="EMBL" id="JACOME010000002">
    <property type="protein sequence ID" value="MBC3846597.1"/>
    <property type="molecule type" value="Genomic_DNA"/>
</dbReference>
<gene>
    <name evidence="2" type="ORF">H6H04_09420</name>
</gene>
<keyword evidence="1" id="KW-0732">Signal</keyword>
<reference evidence="2 3" key="1">
    <citation type="submission" date="2020-08" db="EMBL/GenBank/DDBJ databases">
        <title>Winogradskyella ouciana sp. nov., isolated from the hadal seawater of the Mariana Trench.</title>
        <authorList>
            <person name="He X."/>
        </authorList>
    </citation>
    <scope>NUCLEOTIDE SEQUENCE [LARGE SCALE GENOMIC DNA]</scope>
    <source>
        <strain evidence="2 3">KCTC 22026</strain>
    </source>
</reference>
<name>A0ABR6Y1H4_9FLAO</name>